<dbReference type="GO" id="GO:0000801">
    <property type="term" value="C:central element"/>
    <property type="evidence" value="ECO:0007669"/>
    <property type="project" value="InterPro"/>
</dbReference>
<accession>A0A5A9NAN6</accession>
<organism evidence="3 4">
    <name type="scientific">Triplophysa tibetana</name>
    <dbReference type="NCBI Taxonomy" id="1572043"/>
    <lineage>
        <taxon>Eukaryota</taxon>
        <taxon>Metazoa</taxon>
        <taxon>Chordata</taxon>
        <taxon>Craniata</taxon>
        <taxon>Vertebrata</taxon>
        <taxon>Euteleostomi</taxon>
        <taxon>Actinopterygii</taxon>
        <taxon>Neopterygii</taxon>
        <taxon>Teleostei</taxon>
        <taxon>Ostariophysi</taxon>
        <taxon>Cypriniformes</taxon>
        <taxon>Nemacheilidae</taxon>
        <taxon>Triplophysa</taxon>
    </lineage>
</organism>
<dbReference type="PANTHER" id="PTHR28398:SF1">
    <property type="entry name" value="SYNAPTONEMAL COMPLEX CENTRAL ELEMENT PROTEIN 2"/>
    <property type="match status" value="1"/>
</dbReference>
<reference evidence="3 4" key="1">
    <citation type="journal article" date="2019" name="Mol. Ecol. Resour.">
        <title>Chromosome-level genome assembly of Triplophysa tibetana, a fish adapted to the harsh high-altitude environment of the Tibetan Plateau.</title>
        <authorList>
            <person name="Yang X."/>
            <person name="Liu H."/>
            <person name="Ma Z."/>
            <person name="Zou Y."/>
            <person name="Zou M."/>
            <person name="Mao Y."/>
            <person name="Li X."/>
            <person name="Wang H."/>
            <person name="Chen T."/>
            <person name="Wang W."/>
            <person name="Yang R."/>
        </authorList>
    </citation>
    <scope>NUCLEOTIDE SEQUENCE [LARGE SCALE GENOMIC DNA]</scope>
    <source>
        <strain evidence="3">TTIB1903HZAU</strain>
        <tissue evidence="3">Muscle</tissue>
    </source>
</reference>
<keyword evidence="4" id="KW-1185">Reference proteome</keyword>
<gene>
    <name evidence="3" type="ORF">E1301_Tti018351</name>
</gene>
<evidence type="ECO:0000313" key="4">
    <source>
        <dbReference type="Proteomes" id="UP000324632"/>
    </source>
</evidence>
<evidence type="ECO:0000256" key="2">
    <source>
        <dbReference type="SAM" id="MobiDB-lite"/>
    </source>
</evidence>
<dbReference type="GO" id="GO:0007130">
    <property type="term" value="P:synaptonemal complex assembly"/>
    <property type="evidence" value="ECO:0007669"/>
    <property type="project" value="InterPro"/>
</dbReference>
<dbReference type="AlphaFoldDB" id="A0A5A9NAN6"/>
<dbReference type="InterPro" id="IPR034609">
    <property type="entry name" value="Syce2"/>
</dbReference>
<name>A0A5A9NAN6_9TELE</name>
<dbReference type="Proteomes" id="UP000324632">
    <property type="component" value="Chromosome 21"/>
</dbReference>
<evidence type="ECO:0000313" key="3">
    <source>
        <dbReference type="EMBL" id="KAA0706116.1"/>
    </source>
</evidence>
<evidence type="ECO:0000256" key="1">
    <source>
        <dbReference type="SAM" id="Coils"/>
    </source>
</evidence>
<comment type="caution">
    <text evidence="3">The sequence shown here is derived from an EMBL/GenBank/DDBJ whole genome shotgun (WGS) entry which is preliminary data.</text>
</comment>
<protein>
    <submittedName>
        <fullName evidence="3">Synaptonemal complex central element protein 2</fullName>
    </submittedName>
</protein>
<dbReference type="EMBL" id="SOYY01000021">
    <property type="protein sequence ID" value="KAA0706116.1"/>
    <property type="molecule type" value="Genomic_DNA"/>
</dbReference>
<sequence length="167" mass="18821">MLNFLSIQVSDEGHTSTGEKLSFVNLDESIEQHSEDSGICVSKSSTKSSPDHSSVGDGSILSPTNSRIEDIGKRAQDLIERINERRAMDQHVMNSFEEELTKKVSEMCQQVREQMFDYYEQHSQGIQAIITELSEVLEKSSQLSMELQEASQTLNAINKNLQHVTEQ</sequence>
<dbReference type="PANTHER" id="PTHR28398">
    <property type="entry name" value="SYNAPTONEMAL COMPLEX CENTRAL ELEMENT PROTEIN 2"/>
    <property type="match status" value="1"/>
</dbReference>
<proteinExistence type="predicted"/>
<feature type="coiled-coil region" evidence="1">
    <location>
        <begin position="133"/>
        <end position="167"/>
    </location>
</feature>
<feature type="compositionally biased region" description="Low complexity" evidence="2">
    <location>
        <begin position="37"/>
        <end position="53"/>
    </location>
</feature>
<feature type="region of interest" description="Disordered" evidence="2">
    <location>
        <begin position="34"/>
        <end position="65"/>
    </location>
</feature>
<keyword evidence="1" id="KW-0175">Coiled coil</keyword>